<dbReference type="InterPro" id="IPR036163">
    <property type="entry name" value="HMA_dom_sf"/>
</dbReference>
<protein>
    <recommendedName>
        <fullName evidence="3">RNA exonuclease 4</fullName>
    </recommendedName>
</protein>
<keyword evidence="7" id="KW-0539">Nucleus</keyword>
<evidence type="ECO:0000256" key="8">
    <source>
        <dbReference type="SAM" id="MobiDB-lite"/>
    </source>
</evidence>
<dbReference type="PANTHER" id="PTHR12801">
    <property type="entry name" value="RNA EXONUCLEASE REXO1 / RECO3 FAMILY MEMBER-RELATED"/>
    <property type="match status" value="1"/>
</dbReference>
<comment type="caution">
    <text evidence="10">The sequence shown here is derived from an EMBL/GenBank/DDBJ whole genome shotgun (WGS) entry which is preliminary data.</text>
</comment>
<organism evidence="10 11">
    <name type="scientific">Gossypium anomalum</name>
    <dbReference type="NCBI Taxonomy" id="47600"/>
    <lineage>
        <taxon>Eukaryota</taxon>
        <taxon>Viridiplantae</taxon>
        <taxon>Streptophyta</taxon>
        <taxon>Embryophyta</taxon>
        <taxon>Tracheophyta</taxon>
        <taxon>Spermatophyta</taxon>
        <taxon>Magnoliopsida</taxon>
        <taxon>eudicotyledons</taxon>
        <taxon>Gunneridae</taxon>
        <taxon>Pentapetalae</taxon>
        <taxon>rosids</taxon>
        <taxon>malvids</taxon>
        <taxon>Malvales</taxon>
        <taxon>Malvaceae</taxon>
        <taxon>Malvoideae</taxon>
        <taxon>Gossypium</taxon>
    </lineage>
</organism>
<dbReference type="GO" id="GO:0003676">
    <property type="term" value="F:nucleic acid binding"/>
    <property type="evidence" value="ECO:0007669"/>
    <property type="project" value="InterPro"/>
</dbReference>
<dbReference type="PROSITE" id="PS50846">
    <property type="entry name" value="HMA_2"/>
    <property type="match status" value="1"/>
</dbReference>
<evidence type="ECO:0000313" key="10">
    <source>
        <dbReference type="EMBL" id="KAG8477693.1"/>
    </source>
</evidence>
<dbReference type="Pfam" id="PF00929">
    <property type="entry name" value="RNase_T"/>
    <property type="match status" value="1"/>
</dbReference>
<sequence length="534" mass="60101">MADAPTVPSCVLKVNFHCCPACPKKVKKMLQKINGVDAVDIDTENGLVTVHGTVQLSTLIQTISEKMGKKAELYAYEKNPETNNEKLDTENTCSACKYEEKNQTCSFADKSNDGKAKDPVPQGPEKSSVEPRMFGSFGRTRPGCYAWLPPPPLPPAFRLPSYRCGQYRPVYPYSPPYRITQPPRPYPYDFYEDTEPPIGNSVFHTFRDDNLHFPLRLSHSAKSSIANFFLPKLQNPRLCLPENLSSYLKNSGATSDGLRPRSSKGQNLKGTKITPCIESNVTMSGSIMDEMHNGKAQKAVAMDCEMVGGGSDGSIDLCARVCLVDEDENIILHTYVQPQIPVTNYRYEVTGLTEDHLRDAIPLNEVQDKIMKILYNGESVGRIPPDGGKARLLAGHDVQHDLDCLRIKYPGFLLRDTAKYRPLMKTNLVSHSLKHLTKTYLGQHHGVLFYRYNIQCGIHDPYEDCISVMRLYKRMRGQDHQQVFRLGDEKANSGFDSFRSMELEKKAPDELYEISTSDYKCWCLDLTKDCNPGS</sequence>
<dbReference type="CDD" id="cd00371">
    <property type="entry name" value="HMA"/>
    <property type="match status" value="1"/>
</dbReference>
<evidence type="ECO:0000259" key="9">
    <source>
        <dbReference type="PROSITE" id="PS50846"/>
    </source>
</evidence>
<dbReference type="SUPFAM" id="SSF55008">
    <property type="entry name" value="HMA, heavy metal-associated domain"/>
    <property type="match status" value="1"/>
</dbReference>
<dbReference type="InterPro" id="IPR012337">
    <property type="entry name" value="RNaseH-like_sf"/>
</dbReference>
<name>A0A8J5XZ36_9ROSI</name>
<evidence type="ECO:0000256" key="6">
    <source>
        <dbReference type="ARBA" id="ARBA00022839"/>
    </source>
</evidence>
<dbReference type="GO" id="GO:0005634">
    <property type="term" value="C:nucleus"/>
    <property type="evidence" value="ECO:0007669"/>
    <property type="project" value="UniProtKB-SubCell"/>
</dbReference>
<dbReference type="SUPFAM" id="SSF53098">
    <property type="entry name" value="Ribonuclease H-like"/>
    <property type="match status" value="1"/>
</dbReference>
<dbReference type="InterPro" id="IPR047021">
    <property type="entry name" value="REXO1/3/4-like"/>
</dbReference>
<evidence type="ECO:0000313" key="11">
    <source>
        <dbReference type="Proteomes" id="UP000701853"/>
    </source>
</evidence>
<keyword evidence="11" id="KW-1185">Reference proteome</keyword>
<dbReference type="InterPro" id="IPR013520">
    <property type="entry name" value="Ribonucl_H"/>
</dbReference>
<comment type="similarity">
    <text evidence="2">Belongs to the REXO4 family.</text>
</comment>
<proteinExistence type="inferred from homology"/>
<evidence type="ECO:0000256" key="4">
    <source>
        <dbReference type="ARBA" id="ARBA00022722"/>
    </source>
</evidence>
<keyword evidence="5" id="KW-0378">Hydrolase</keyword>
<comment type="subcellular location">
    <subcellularLocation>
        <location evidence="1">Nucleus</location>
    </subcellularLocation>
</comment>
<keyword evidence="4" id="KW-0540">Nuclease</keyword>
<dbReference type="CDD" id="cd06144">
    <property type="entry name" value="REX4_like"/>
    <property type="match status" value="1"/>
</dbReference>
<dbReference type="AlphaFoldDB" id="A0A8J5XZ36"/>
<evidence type="ECO:0000256" key="2">
    <source>
        <dbReference type="ARBA" id="ARBA00010489"/>
    </source>
</evidence>
<dbReference type="InterPro" id="IPR037431">
    <property type="entry name" value="REX4_DEDDh_dom"/>
</dbReference>
<dbReference type="Gene3D" id="3.30.420.10">
    <property type="entry name" value="Ribonuclease H-like superfamily/Ribonuclease H"/>
    <property type="match status" value="1"/>
</dbReference>
<dbReference type="Proteomes" id="UP000701853">
    <property type="component" value="Chromosome 11"/>
</dbReference>
<accession>A0A8J5XZ36</accession>
<feature type="domain" description="HMA" evidence="9">
    <location>
        <begin position="7"/>
        <end position="72"/>
    </location>
</feature>
<gene>
    <name evidence="10" type="ORF">CXB51_027662</name>
</gene>
<dbReference type="EMBL" id="JAHUZN010000011">
    <property type="protein sequence ID" value="KAG8477693.1"/>
    <property type="molecule type" value="Genomic_DNA"/>
</dbReference>
<reference evidence="10 11" key="1">
    <citation type="journal article" date="2021" name="bioRxiv">
        <title>The Gossypium anomalum genome as a resource for cotton improvement and evolutionary analysis of hybrid incompatibility.</title>
        <authorList>
            <person name="Grover C.E."/>
            <person name="Yuan D."/>
            <person name="Arick M.A."/>
            <person name="Miller E.R."/>
            <person name="Hu G."/>
            <person name="Peterson D.G."/>
            <person name="Wendel J.F."/>
            <person name="Udall J.A."/>
        </authorList>
    </citation>
    <scope>NUCLEOTIDE SEQUENCE [LARGE SCALE GENOMIC DNA]</scope>
    <source>
        <strain evidence="10">JFW-Udall</strain>
        <tissue evidence="10">Leaf</tissue>
    </source>
</reference>
<dbReference type="OrthoDB" id="8191639at2759"/>
<dbReference type="SMART" id="SM00479">
    <property type="entry name" value="EXOIII"/>
    <property type="match status" value="1"/>
</dbReference>
<evidence type="ECO:0000256" key="3">
    <source>
        <dbReference type="ARBA" id="ARBA00016937"/>
    </source>
</evidence>
<dbReference type="Pfam" id="PF00403">
    <property type="entry name" value="HMA"/>
    <property type="match status" value="1"/>
</dbReference>
<keyword evidence="6" id="KW-0269">Exonuclease</keyword>
<dbReference type="GO" id="GO:0006364">
    <property type="term" value="P:rRNA processing"/>
    <property type="evidence" value="ECO:0007669"/>
    <property type="project" value="InterPro"/>
</dbReference>
<dbReference type="InterPro" id="IPR036397">
    <property type="entry name" value="RNaseH_sf"/>
</dbReference>
<feature type="region of interest" description="Disordered" evidence="8">
    <location>
        <begin position="250"/>
        <end position="271"/>
    </location>
</feature>
<dbReference type="GO" id="GO:0008408">
    <property type="term" value="F:3'-5' exonuclease activity"/>
    <property type="evidence" value="ECO:0007669"/>
    <property type="project" value="InterPro"/>
</dbReference>
<dbReference type="Gene3D" id="3.30.70.100">
    <property type="match status" value="1"/>
</dbReference>
<evidence type="ECO:0000256" key="5">
    <source>
        <dbReference type="ARBA" id="ARBA00022801"/>
    </source>
</evidence>
<dbReference type="InterPro" id="IPR006121">
    <property type="entry name" value="HMA_dom"/>
</dbReference>
<evidence type="ECO:0000256" key="7">
    <source>
        <dbReference type="ARBA" id="ARBA00023242"/>
    </source>
</evidence>
<dbReference type="PANTHER" id="PTHR12801:SF123">
    <property type="entry name" value="RNA EXONUCLEASE 4"/>
    <property type="match status" value="1"/>
</dbReference>
<dbReference type="GO" id="GO:0046872">
    <property type="term" value="F:metal ion binding"/>
    <property type="evidence" value="ECO:0007669"/>
    <property type="project" value="InterPro"/>
</dbReference>
<feature type="region of interest" description="Disordered" evidence="8">
    <location>
        <begin position="107"/>
        <end position="132"/>
    </location>
</feature>
<evidence type="ECO:0000256" key="1">
    <source>
        <dbReference type="ARBA" id="ARBA00004123"/>
    </source>
</evidence>